<evidence type="ECO:0000256" key="3">
    <source>
        <dbReference type="ARBA" id="ARBA00022737"/>
    </source>
</evidence>
<dbReference type="PANTHER" id="PTHR47772">
    <property type="entry name" value="ZINC FINGER PROTEIN 200"/>
    <property type="match status" value="1"/>
</dbReference>
<dbReference type="PANTHER" id="PTHR47772:SF1">
    <property type="entry name" value="ZINC FINGER PROTEIN 200"/>
    <property type="match status" value="1"/>
</dbReference>
<dbReference type="Pfam" id="PF00096">
    <property type="entry name" value="zf-C2H2"/>
    <property type="match status" value="3"/>
</dbReference>
<keyword evidence="5" id="KW-0862">Zinc</keyword>
<name>A0AAN4ZIQ2_9BILA</name>
<keyword evidence="8" id="KW-0804">Transcription</keyword>
<dbReference type="SUPFAM" id="SSF57667">
    <property type="entry name" value="beta-beta-alpha zinc fingers"/>
    <property type="match status" value="2"/>
</dbReference>
<dbReference type="EMBL" id="BTRK01000002">
    <property type="protein sequence ID" value="GMR38425.1"/>
    <property type="molecule type" value="Genomic_DNA"/>
</dbReference>
<evidence type="ECO:0000256" key="1">
    <source>
        <dbReference type="ARBA" id="ARBA00004123"/>
    </source>
</evidence>
<gene>
    <name evidence="12" type="ORF">PMAYCL1PPCAC_08620</name>
</gene>
<dbReference type="GO" id="GO:0003677">
    <property type="term" value="F:DNA binding"/>
    <property type="evidence" value="ECO:0007669"/>
    <property type="project" value="UniProtKB-KW"/>
</dbReference>
<dbReference type="GO" id="GO:0000122">
    <property type="term" value="P:negative regulation of transcription by RNA polymerase II"/>
    <property type="evidence" value="ECO:0007669"/>
    <property type="project" value="UniProtKB-ARBA"/>
</dbReference>
<keyword evidence="13" id="KW-1185">Reference proteome</keyword>
<evidence type="ECO:0000256" key="4">
    <source>
        <dbReference type="ARBA" id="ARBA00022771"/>
    </source>
</evidence>
<keyword evidence="3" id="KW-0677">Repeat</keyword>
<keyword evidence="6" id="KW-0805">Transcription regulation</keyword>
<dbReference type="FunFam" id="3.30.160.60:FF:000322">
    <property type="entry name" value="GDNF-inducible zinc finger protein 1"/>
    <property type="match status" value="1"/>
</dbReference>
<feature type="domain" description="C2H2-type" evidence="11">
    <location>
        <begin position="33"/>
        <end position="60"/>
    </location>
</feature>
<evidence type="ECO:0000256" key="6">
    <source>
        <dbReference type="ARBA" id="ARBA00023015"/>
    </source>
</evidence>
<evidence type="ECO:0000256" key="7">
    <source>
        <dbReference type="ARBA" id="ARBA00023125"/>
    </source>
</evidence>
<evidence type="ECO:0000313" key="13">
    <source>
        <dbReference type="Proteomes" id="UP001328107"/>
    </source>
</evidence>
<feature type="domain" description="C2H2-type" evidence="11">
    <location>
        <begin position="64"/>
        <end position="91"/>
    </location>
</feature>
<dbReference type="InterPro" id="IPR013087">
    <property type="entry name" value="Znf_C2H2_type"/>
</dbReference>
<sequence length="117" mass="13720">FKCNDCGRKFSQSAALSKHKRTHLDDEDVRLPHKCLQCGKRFHQHGALTRHENTHLDEDKRCPFKCKHCGKTLTQLQNLELHENKHLDDNDPRKKKFDCAICENVYTDRSALLNHTK</sequence>
<comment type="caution">
    <text evidence="12">The sequence shown here is derived from an EMBL/GenBank/DDBJ whole genome shotgun (WGS) entry which is preliminary data.</text>
</comment>
<keyword evidence="2" id="KW-0479">Metal-binding</keyword>
<feature type="non-terminal residue" evidence="12">
    <location>
        <position position="117"/>
    </location>
</feature>
<protein>
    <recommendedName>
        <fullName evidence="11">C2H2-type domain-containing protein</fullName>
    </recommendedName>
</protein>
<keyword evidence="4 10" id="KW-0863">Zinc-finger</keyword>
<dbReference type="FunFam" id="3.30.160.60:FF:000446">
    <property type="entry name" value="Zinc finger protein"/>
    <property type="match status" value="1"/>
</dbReference>
<accession>A0AAN4ZIQ2</accession>
<dbReference type="Proteomes" id="UP001328107">
    <property type="component" value="Unassembled WGS sequence"/>
</dbReference>
<keyword evidence="9" id="KW-0539">Nucleus</keyword>
<evidence type="ECO:0000256" key="2">
    <source>
        <dbReference type="ARBA" id="ARBA00022723"/>
    </source>
</evidence>
<organism evidence="12 13">
    <name type="scientific">Pristionchus mayeri</name>
    <dbReference type="NCBI Taxonomy" id="1317129"/>
    <lineage>
        <taxon>Eukaryota</taxon>
        <taxon>Metazoa</taxon>
        <taxon>Ecdysozoa</taxon>
        <taxon>Nematoda</taxon>
        <taxon>Chromadorea</taxon>
        <taxon>Rhabditida</taxon>
        <taxon>Rhabditina</taxon>
        <taxon>Diplogasteromorpha</taxon>
        <taxon>Diplogasteroidea</taxon>
        <taxon>Neodiplogasteridae</taxon>
        <taxon>Pristionchus</taxon>
    </lineage>
</organism>
<dbReference type="Gene3D" id="3.30.160.60">
    <property type="entry name" value="Classic Zinc Finger"/>
    <property type="match status" value="3"/>
</dbReference>
<dbReference type="SMART" id="SM00355">
    <property type="entry name" value="ZnF_C2H2"/>
    <property type="match status" value="4"/>
</dbReference>
<reference evidence="13" key="1">
    <citation type="submission" date="2022-10" db="EMBL/GenBank/DDBJ databases">
        <title>Genome assembly of Pristionchus species.</title>
        <authorList>
            <person name="Yoshida K."/>
            <person name="Sommer R.J."/>
        </authorList>
    </citation>
    <scope>NUCLEOTIDE SEQUENCE [LARGE SCALE GENOMIC DNA]</scope>
    <source>
        <strain evidence="13">RS5460</strain>
    </source>
</reference>
<dbReference type="FunFam" id="3.30.160.60:FF:000012">
    <property type="entry name" value="RB-associated KRAB zinc finger protein-like"/>
    <property type="match status" value="1"/>
</dbReference>
<proteinExistence type="predicted"/>
<evidence type="ECO:0000256" key="9">
    <source>
        <dbReference type="ARBA" id="ARBA00023242"/>
    </source>
</evidence>
<dbReference type="GO" id="GO:0008270">
    <property type="term" value="F:zinc ion binding"/>
    <property type="evidence" value="ECO:0007669"/>
    <property type="project" value="UniProtKB-KW"/>
</dbReference>
<dbReference type="PROSITE" id="PS50157">
    <property type="entry name" value="ZINC_FINGER_C2H2_2"/>
    <property type="match status" value="3"/>
</dbReference>
<evidence type="ECO:0000256" key="8">
    <source>
        <dbReference type="ARBA" id="ARBA00023163"/>
    </source>
</evidence>
<keyword evidence="7" id="KW-0238">DNA-binding</keyword>
<dbReference type="AlphaFoldDB" id="A0AAN4ZIQ2"/>
<evidence type="ECO:0000313" key="12">
    <source>
        <dbReference type="EMBL" id="GMR38425.1"/>
    </source>
</evidence>
<evidence type="ECO:0000256" key="5">
    <source>
        <dbReference type="ARBA" id="ARBA00022833"/>
    </source>
</evidence>
<dbReference type="GO" id="GO:0005634">
    <property type="term" value="C:nucleus"/>
    <property type="evidence" value="ECO:0007669"/>
    <property type="project" value="UniProtKB-SubCell"/>
</dbReference>
<dbReference type="PROSITE" id="PS00028">
    <property type="entry name" value="ZINC_FINGER_C2H2_1"/>
    <property type="match status" value="3"/>
</dbReference>
<evidence type="ECO:0000259" key="11">
    <source>
        <dbReference type="PROSITE" id="PS50157"/>
    </source>
</evidence>
<feature type="domain" description="C2H2-type" evidence="11">
    <location>
        <begin position="1"/>
        <end position="28"/>
    </location>
</feature>
<evidence type="ECO:0000256" key="10">
    <source>
        <dbReference type="PROSITE-ProRule" id="PRU00042"/>
    </source>
</evidence>
<dbReference type="InterPro" id="IPR036236">
    <property type="entry name" value="Znf_C2H2_sf"/>
</dbReference>
<comment type="subcellular location">
    <subcellularLocation>
        <location evidence="1">Nucleus</location>
    </subcellularLocation>
</comment>
<dbReference type="InterPro" id="IPR050636">
    <property type="entry name" value="C2H2-ZF_domain-containing"/>
</dbReference>
<feature type="non-terminal residue" evidence="12">
    <location>
        <position position="1"/>
    </location>
</feature>